<keyword evidence="1" id="KW-0732">Signal</keyword>
<dbReference type="InterPro" id="IPR010297">
    <property type="entry name" value="DUF900_hydrolase"/>
</dbReference>
<keyword evidence="2" id="KW-0378">Hydrolase</keyword>
<evidence type="ECO:0000313" key="2">
    <source>
        <dbReference type="EMBL" id="NMF48299.1"/>
    </source>
</evidence>
<dbReference type="EMBL" id="JABBCX010000003">
    <property type="protein sequence ID" value="NMF48299.1"/>
    <property type="molecule type" value="Genomic_DNA"/>
</dbReference>
<evidence type="ECO:0000256" key="1">
    <source>
        <dbReference type="SAM" id="SignalP"/>
    </source>
</evidence>
<comment type="caution">
    <text evidence="2">The sequence shown here is derived from an EMBL/GenBank/DDBJ whole genome shotgun (WGS) entry which is preliminary data.</text>
</comment>
<dbReference type="PANTHER" id="PTHR36513">
    <property type="entry name" value="ABC TRANSMEMBRANE TYPE-1 DOMAIN-CONTAINING PROTEIN"/>
    <property type="match status" value="1"/>
</dbReference>
<feature type="chain" id="PRO_5031366868" evidence="1">
    <location>
        <begin position="31"/>
        <end position="430"/>
    </location>
</feature>
<feature type="signal peptide" evidence="1">
    <location>
        <begin position="1"/>
        <end position="30"/>
    </location>
</feature>
<dbReference type="AlphaFoldDB" id="A0A7X9YG12"/>
<sequence length="430" mass="48397">MLFHPHGKSYIFAPLLIILLSACTSNPALMPTPNLYVSTPYSEAQVPKNLHTTSIELLYVTDRAVSEKEGVMYNASRSPSIAYGVAKVNFGDKSLLWGELLKQSNLKNRSANLTYVMEKADELGRFPLSPYKFRRVKNKLQIDEDILERKIFHETQLNKNINQRLKSSNNKDVILFVHGFNNTFNESVFTLAGIWHFLNRQGVPIVYSWPAAATGLTGYFEDKESGQFTIFHLKETLRLLFKNPEIENIHIIAHSRGTDVVTTTLRELIIENRASGGNPREDLRIENLILAAPDLDFGIIKQRLMAEQFGPAFGQITIYTSQEDSALGISQWLTNSLSFGRLNTKDVNINEQDIFTSVGNVSLIKVPKSGSLIGHDYFHSDPAVSSDLINLILHKASPGSRKRPLQKLENNFWSLDSNYLITTDAANLQN</sequence>
<dbReference type="RefSeq" id="WP_170071720.1">
    <property type="nucleotide sequence ID" value="NZ_JABBCX010000003.1"/>
</dbReference>
<evidence type="ECO:0000313" key="3">
    <source>
        <dbReference type="Proteomes" id="UP000519126"/>
    </source>
</evidence>
<accession>A0A7X9YG12</accession>
<gene>
    <name evidence="2" type="ORF">HHL01_08900</name>
</gene>
<dbReference type="GO" id="GO:0016787">
    <property type="term" value="F:hydrolase activity"/>
    <property type="evidence" value="ECO:0007669"/>
    <property type="project" value="UniProtKB-KW"/>
</dbReference>
<proteinExistence type="predicted"/>
<dbReference type="Gene3D" id="3.40.50.1820">
    <property type="entry name" value="alpha/beta hydrolase"/>
    <property type="match status" value="1"/>
</dbReference>
<organism evidence="2 3">
    <name type="scientific">Pseudoalteromonas arctica</name>
    <dbReference type="NCBI Taxonomy" id="394751"/>
    <lineage>
        <taxon>Bacteria</taxon>
        <taxon>Pseudomonadati</taxon>
        <taxon>Pseudomonadota</taxon>
        <taxon>Gammaproteobacteria</taxon>
        <taxon>Alteromonadales</taxon>
        <taxon>Pseudoalteromonadaceae</taxon>
        <taxon>Pseudoalteromonas</taxon>
    </lineage>
</organism>
<dbReference type="PANTHER" id="PTHR36513:SF1">
    <property type="entry name" value="TRANSMEMBRANE PROTEIN"/>
    <property type="match status" value="1"/>
</dbReference>
<dbReference type="Pfam" id="PF05990">
    <property type="entry name" value="DUF900"/>
    <property type="match status" value="1"/>
</dbReference>
<name>A0A7X9YG12_9GAMM</name>
<protein>
    <submittedName>
        <fullName evidence="2">Alpha/beta hydrolase</fullName>
    </submittedName>
</protein>
<dbReference type="SUPFAM" id="SSF53474">
    <property type="entry name" value="alpha/beta-Hydrolases"/>
    <property type="match status" value="1"/>
</dbReference>
<reference evidence="2 3" key="1">
    <citation type="submission" date="2020-04" db="EMBL/GenBank/DDBJ databases">
        <title>Genome Sequencing and Assembley of Pseudoalteromonas artica.</title>
        <authorList>
            <person name="Akerly B."/>
            <person name="Cook G."/>
        </authorList>
    </citation>
    <scope>NUCLEOTIDE SEQUENCE [LARGE SCALE GENOMIC DNA]</scope>
    <source>
        <strain evidence="2 3">NEC-BIFX-0059</strain>
    </source>
</reference>
<dbReference type="Proteomes" id="UP000519126">
    <property type="component" value="Unassembled WGS sequence"/>
</dbReference>
<dbReference type="InterPro" id="IPR029058">
    <property type="entry name" value="AB_hydrolase_fold"/>
</dbReference>